<dbReference type="Proteomes" id="UP000562045">
    <property type="component" value="Unassembled WGS sequence"/>
</dbReference>
<reference evidence="2 3" key="1">
    <citation type="submission" date="2020-07" db="EMBL/GenBank/DDBJ databases">
        <title>Sequencing the genomes of 1000 actinobacteria strains.</title>
        <authorList>
            <person name="Klenk H.-P."/>
        </authorList>
    </citation>
    <scope>NUCLEOTIDE SEQUENCE [LARGE SCALE GENOMIC DNA]</scope>
    <source>
        <strain evidence="2 3">DSM 15131</strain>
    </source>
</reference>
<dbReference type="EMBL" id="JACBZM010000001">
    <property type="protein sequence ID" value="NYI44348.1"/>
    <property type="molecule type" value="Genomic_DNA"/>
</dbReference>
<comment type="caution">
    <text evidence="2">The sequence shown here is derived from an EMBL/GenBank/DDBJ whole genome shotgun (WGS) entry which is preliminary data.</text>
</comment>
<keyword evidence="1" id="KW-1133">Transmembrane helix</keyword>
<gene>
    <name evidence="2" type="ORF">BJ993_001428</name>
</gene>
<proteinExistence type="predicted"/>
<sequence length="264" mass="27711">MNTPTAETLMTAAVRQLDPAPPAELTDAQRERADAMFARIVATPAEGGVPVEPVRPRRRRRLLVGLGLASATGVAVPALLVGGGGAYGSWTPEPETLTGTAAARAGDVCRTSHAFPDARERVVVAERRGEWTYVLLSGPAGEATCLMPEEMVERGVRSVDDDYFGSYDADPPAAPVVAAGDIEETGAMSGSTDEGWFTWTAGFVGKDVTAVTVHTSSGLDIEASVVGNRFAAWWPGVPPSSANPDDSWSFTVHLADGTSRDITQ</sequence>
<organism evidence="2 3">
    <name type="scientific">Nocardioides aromaticivorans</name>
    <dbReference type="NCBI Taxonomy" id="200618"/>
    <lineage>
        <taxon>Bacteria</taxon>
        <taxon>Bacillati</taxon>
        <taxon>Actinomycetota</taxon>
        <taxon>Actinomycetes</taxon>
        <taxon>Propionibacteriales</taxon>
        <taxon>Nocardioidaceae</taxon>
        <taxon>Nocardioides</taxon>
    </lineage>
</organism>
<feature type="transmembrane region" description="Helical" evidence="1">
    <location>
        <begin position="62"/>
        <end position="87"/>
    </location>
</feature>
<keyword evidence="1" id="KW-0812">Transmembrane</keyword>
<protein>
    <submittedName>
        <fullName evidence="2">Uncharacterized protein</fullName>
    </submittedName>
</protein>
<evidence type="ECO:0000313" key="2">
    <source>
        <dbReference type="EMBL" id="NYI44348.1"/>
    </source>
</evidence>
<dbReference type="RefSeq" id="WP_179648229.1">
    <property type="nucleotide sequence ID" value="NZ_JACBZM010000001.1"/>
</dbReference>
<evidence type="ECO:0000256" key="1">
    <source>
        <dbReference type="SAM" id="Phobius"/>
    </source>
</evidence>
<evidence type="ECO:0000313" key="3">
    <source>
        <dbReference type="Proteomes" id="UP000562045"/>
    </source>
</evidence>
<accession>A0A7Y9ZHH5</accession>
<name>A0A7Y9ZHH5_9ACTN</name>
<dbReference type="AlphaFoldDB" id="A0A7Y9ZHH5"/>
<keyword evidence="1" id="KW-0472">Membrane</keyword>